<dbReference type="InterPro" id="IPR043502">
    <property type="entry name" value="DNA/RNA_pol_sf"/>
</dbReference>
<evidence type="ECO:0000313" key="2">
    <source>
        <dbReference type="Proteomes" id="UP000580250"/>
    </source>
</evidence>
<name>A0A6V7YB55_MELEN</name>
<dbReference type="InterPro" id="IPR008042">
    <property type="entry name" value="Retrotrans_Pao"/>
</dbReference>
<gene>
    <name evidence="1" type="ORF">MENT_LOCUS63006</name>
</gene>
<dbReference type="AlphaFoldDB" id="A0A6V7YB55"/>
<accession>A0A6V7YB55</accession>
<dbReference type="OrthoDB" id="5920214at2759"/>
<dbReference type="Gene3D" id="3.10.10.10">
    <property type="entry name" value="HIV Type 1 Reverse Transcriptase, subunit A, domain 1"/>
    <property type="match status" value="1"/>
</dbReference>
<proteinExistence type="predicted"/>
<dbReference type="EMBL" id="CAJEWN010003914">
    <property type="protein sequence ID" value="CAD2208910.1"/>
    <property type="molecule type" value="Genomic_DNA"/>
</dbReference>
<evidence type="ECO:0000313" key="1">
    <source>
        <dbReference type="EMBL" id="CAD2208910.1"/>
    </source>
</evidence>
<comment type="caution">
    <text evidence="1">The sequence shown here is derived from an EMBL/GenBank/DDBJ whole genome shotgun (WGS) entry which is preliminary data.</text>
</comment>
<dbReference type="Proteomes" id="UP000580250">
    <property type="component" value="Unassembled WGS sequence"/>
</dbReference>
<protein>
    <submittedName>
        <fullName evidence="1">Uncharacterized protein</fullName>
    </submittedName>
</protein>
<dbReference type="InterPro" id="IPR043128">
    <property type="entry name" value="Rev_trsase/Diguanyl_cyclase"/>
</dbReference>
<dbReference type="Gene3D" id="3.30.70.270">
    <property type="match status" value="1"/>
</dbReference>
<dbReference type="PANTHER" id="PTHR47331">
    <property type="entry name" value="PHD-TYPE DOMAIN-CONTAINING PROTEIN"/>
    <property type="match status" value="1"/>
</dbReference>
<dbReference type="SUPFAM" id="SSF56672">
    <property type="entry name" value="DNA/RNA polymerases"/>
    <property type="match status" value="1"/>
</dbReference>
<organism evidence="1 2">
    <name type="scientific">Meloidogyne enterolobii</name>
    <name type="common">Root-knot nematode worm</name>
    <name type="synonym">Meloidogyne mayaguensis</name>
    <dbReference type="NCBI Taxonomy" id="390850"/>
    <lineage>
        <taxon>Eukaryota</taxon>
        <taxon>Metazoa</taxon>
        <taxon>Ecdysozoa</taxon>
        <taxon>Nematoda</taxon>
        <taxon>Chromadorea</taxon>
        <taxon>Rhabditida</taxon>
        <taxon>Tylenchina</taxon>
        <taxon>Tylenchomorpha</taxon>
        <taxon>Tylenchoidea</taxon>
        <taxon>Meloidogynidae</taxon>
        <taxon>Meloidogyninae</taxon>
        <taxon>Meloidogyne</taxon>
    </lineage>
</organism>
<reference evidence="1 2" key="1">
    <citation type="submission" date="2020-08" db="EMBL/GenBank/DDBJ databases">
        <authorList>
            <person name="Koutsovoulos G."/>
            <person name="Danchin GJ E."/>
        </authorList>
    </citation>
    <scope>NUCLEOTIDE SEQUENCE [LARGE SCALE GENOMIC DNA]</scope>
</reference>
<dbReference type="Pfam" id="PF05380">
    <property type="entry name" value="Peptidase_A17"/>
    <property type="match status" value="1"/>
</dbReference>
<sequence>MSSAHVSNSRRLASSFFANKLATEDRNCVRFLWVKDVKKPASSQNDEDLKIFRYARVTFGVNCSPSILGMTVDYHLAKYDSSTAEKLKKAGYVDNFLIGAEEKSEVEKDILEARKIFQEAGWNFREIFTNAIKQLNAIPVDKLPIEARTTNLHSSAKQKILGIIWDTFYDALSLKLPVPKMTEEKQWTKRKVLATIAECFDPCGLISPALLKGKWLMQKLWEANLPWDNDLPEDLKKEWEEIATEYLNCSIIKIPRRVLSWKLTKQTNFQLCAFSDASDKH</sequence>